<dbReference type="EMBL" id="CAAALY010076505">
    <property type="protein sequence ID" value="VEL25835.1"/>
    <property type="molecule type" value="Genomic_DNA"/>
</dbReference>
<accession>A0A448X1I9</accession>
<proteinExistence type="predicted"/>
<sequence length="107" mass="11776">MCSKRKNRKLDEFGSTVARVHVGRDPAIDQLRPASTLRTALTGQRKRGFERKVSKSIKNMSGTDLSGGKVLSRPTSRQAYGSNDCLVGDVQMSPAKKRLKLDSCLKP</sequence>
<organism evidence="1 2">
    <name type="scientific">Protopolystoma xenopodis</name>
    <dbReference type="NCBI Taxonomy" id="117903"/>
    <lineage>
        <taxon>Eukaryota</taxon>
        <taxon>Metazoa</taxon>
        <taxon>Spiralia</taxon>
        <taxon>Lophotrochozoa</taxon>
        <taxon>Platyhelminthes</taxon>
        <taxon>Monogenea</taxon>
        <taxon>Polyopisthocotylea</taxon>
        <taxon>Polystomatidea</taxon>
        <taxon>Polystomatidae</taxon>
        <taxon>Protopolystoma</taxon>
    </lineage>
</organism>
<evidence type="ECO:0000313" key="1">
    <source>
        <dbReference type="EMBL" id="VEL25835.1"/>
    </source>
</evidence>
<evidence type="ECO:0000313" key="2">
    <source>
        <dbReference type="Proteomes" id="UP000784294"/>
    </source>
</evidence>
<gene>
    <name evidence="1" type="ORF">PXEA_LOCUS19275</name>
</gene>
<protein>
    <submittedName>
        <fullName evidence="1">Uncharacterized protein</fullName>
    </submittedName>
</protein>
<dbReference type="Proteomes" id="UP000784294">
    <property type="component" value="Unassembled WGS sequence"/>
</dbReference>
<dbReference type="AlphaFoldDB" id="A0A448X1I9"/>
<name>A0A448X1I9_9PLAT</name>
<reference evidence="1" key="1">
    <citation type="submission" date="2018-11" db="EMBL/GenBank/DDBJ databases">
        <authorList>
            <consortium name="Pathogen Informatics"/>
        </authorList>
    </citation>
    <scope>NUCLEOTIDE SEQUENCE</scope>
</reference>
<comment type="caution">
    <text evidence="1">The sequence shown here is derived from an EMBL/GenBank/DDBJ whole genome shotgun (WGS) entry which is preliminary data.</text>
</comment>
<dbReference type="OrthoDB" id="407658at2759"/>
<keyword evidence="2" id="KW-1185">Reference proteome</keyword>